<sequence>MAIMDTATLFLNNISDMGIVEKNLEGGMQKSWCTHRELTSKFLHKPEASPFAIMETPDAYTGCALLILFGLETEREDSFQQEVEILRIRLLLLRLIASFVDLFLPSISPKSRSKSGELASNQASNAAHTNNEGSNSTPCGNKDAELIEFLSKEWLELFNRLRNENLKPLPNRFLVNLLPTRLHLLLEMPYEKFFSDLVQLVMQFYVGASSLSL</sequence>
<keyword evidence="2" id="KW-1185">Reference proteome</keyword>
<dbReference type="Proteomes" id="UP000092443">
    <property type="component" value="Unplaced"/>
</dbReference>
<organism evidence="2 3">
    <name type="scientific">Glossina fuscipes</name>
    <dbReference type="NCBI Taxonomy" id="7396"/>
    <lineage>
        <taxon>Eukaryota</taxon>
        <taxon>Metazoa</taxon>
        <taxon>Ecdysozoa</taxon>
        <taxon>Arthropoda</taxon>
        <taxon>Hexapoda</taxon>
        <taxon>Insecta</taxon>
        <taxon>Pterygota</taxon>
        <taxon>Neoptera</taxon>
        <taxon>Endopterygota</taxon>
        <taxon>Diptera</taxon>
        <taxon>Brachycera</taxon>
        <taxon>Muscomorpha</taxon>
        <taxon>Hippoboscoidea</taxon>
        <taxon>Glossinidae</taxon>
        <taxon>Glossina</taxon>
    </lineage>
</organism>
<evidence type="ECO:0000256" key="1">
    <source>
        <dbReference type="SAM" id="MobiDB-lite"/>
    </source>
</evidence>
<evidence type="ECO:0000313" key="3">
    <source>
        <dbReference type="RefSeq" id="XP_037894520.1"/>
    </source>
</evidence>
<evidence type="ECO:0000313" key="2">
    <source>
        <dbReference type="Proteomes" id="UP000092443"/>
    </source>
</evidence>
<dbReference type="KEGG" id="gfs:119640504"/>
<dbReference type="RefSeq" id="XP_037894520.1">
    <property type="nucleotide sequence ID" value="XM_038038592.1"/>
</dbReference>
<feature type="compositionally biased region" description="Polar residues" evidence="1">
    <location>
        <begin position="118"/>
        <end position="138"/>
    </location>
</feature>
<dbReference type="GeneID" id="119640504"/>
<gene>
    <name evidence="3" type="primary">LOC119640504</name>
</gene>
<feature type="region of interest" description="Disordered" evidence="1">
    <location>
        <begin position="110"/>
        <end position="138"/>
    </location>
</feature>
<protein>
    <submittedName>
        <fullName evidence="3">Phagocyte signaling-impaired protein-like</fullName>
    </submittedName>
</protein>
<accession>A0A9C5ZEK8</accession>
<proteinExistence type="predicted"/>
<dbReference type="AlphaFoldDB" id="A0A9C5ZEK8"/>
<name>A0A9C5ZEK8_9MUSC</name>
<reference evidence="3" key="1">
    <citation type="submission" date="2025-08" db="UniProtKB">
        <authorList>
            <consortium name="RefSeq"/>
        </authorList>
    </citation>
    <scope>IDENTIFICATION</scope>
    <source>
        <tissue evidence="3">Whole body pupa</tissue>
    </source>
</reference>